<name>A0A166AST4_METOA</name>
<reference evidence="3" key="1">
    <citation type="journal article" date="2016" name="Genome Announc.">
        <title>Draft Genome Sequences of Methanobrevibacter curvatus DSM11111, Methanobrevibacter cuticularis DSM11139, Methanobrevibacter filiformis DSM11501, and Methanobrevibacter oralis DSM7256.</title>
        <authorList>
            <person name="Poehlein A."/>
            <person name="Seedorf H."/>
        </authorList>
    </citation>
    <scope>NUCLEOTIDE SEQUENCE [LARGE SCALE GENOMIC DNA]</scope>
    <source>
        <strain evidence="3">DSM 7256 / JCM 30027 / ZR</strain>
    </source>
</reference>
<dbReference type="EMBL" id="LWMU01000070">
    <property type="protein sequence ID" value="KZX12432.1"/>
    <property type="molecule type" value="Genomic_DNA"/>
</dbReference>
<dbReference type="AlphaFoldDB" id="A0A166AST4"/>
<dbReference type="STRING" id="66851.MBORA_11860"/>
<sequence>MDLLILNARNSKEMNNISNELALKKFKTIEQDEHYILKKKKRYGNILVHAISLLIALFYFYPIIFINLAYFTYSYLWASPYVLITTDTKTETGDDLEFNTMDEVLKKANAIL</sequence>
<keyword evidence="1" id="KW-0472">Membrane</keyword>
<evidence type="ECO:0000256" key="1">
    <source>
        <dbReference type="SAM" id="Phobius"/>
    </source>
</evidence>
<evidence type="ECO:0000313" key="2">
    <source>
        <dbReference type="EMBL" id="KZX12432.1"/>
    </source>
</evidence>
<feature type="transmembrane region" description="Helical" evidence="1">
    <location>
        <begin position="46"/>
        <end position="73"/>
    </location>
</feature>
<keyword evidence="1" id="KW-1133">Transmembrane helix</keyword>
<keyword evidence="1" id="KW-0812">Transmembrane</keyword>
<comment type="caution">
    <text evidence="2">The sequence shown here is derived from an EMBL/GenBank/DDBJ whole genome shotgun (WGS) entry which is preliminary data.</text>
</comment>
<proteinExistence type="predicted"/>
<accession>A0A166AST4</accession>
<gene>
    <name evidence="2" type="ORF">MBORA_11860</name>
</gene>
<dbReference type="RefSeq" id="WP_063720373.1">
    <property type="nucleotide sequence ID" value="NZ_CAJVUI010000005.1"/>
</dbReference>
<dbReference type="PATRIC" id="fig|66851.6.peg.1289"/>
<dbReference type="OrthoDB" id="77394at2157"/>
<organism evidence="2 3">
    <name type="scientific">Methanobrevibacter oralis</name>
    <dbReference type="NCBI Taxonomy" id="66851"/>
    <lineage>
        <taxon>Archaea</taxon>
        <taxon>Methanobacteriati</taxon>
        <taxon>Methanobacteriota</taxon>
        <taxon>Methanomada group</taxon>
        <taxon>Methanobacteria</taxon>
        <taxon>Methanobacteriales</taxon>
        <taxon>Methanobacteriaceae</taxon>
        <taxon>Methanobrevibacter</taxon>
    </lineage>
</organism>
<protein>
    <submittedName>
        <fullName evidence="2">Uncharacterized protein</fullName>
    </submittedName>
</protein>
<dbReference type="Proteomes" id="UP000077428">
    <property type="component" value="Unassembled WGS sequence"/>
</dbReference>
<evidence type="ECO:0000313" key="3">
    <source>
        <dbReference type="Proteomes" id="UP000077428"/>
    </source>
</evidence>
<keyword evidence="3" id="KW-1185">Reference proteome</keyword>